<protein>
    <submittedName>
        <fullName evidence="4">NAD(P)-binding protein</fullName>
    </submittedName>
</protein>
<dbReference type="PRINTS" id="PR00081">
    <property type="entry name" value="GDHRDH"/>
</dbReference>
<dbReference type="PANTHER" id="PTHR43544:SF7">
    <property type="entry name" value="NADB-LER2"/>
    <property type="match status" value="1"/>
</dbReference>
<dbReference type="OrthoDB" id="9876299at2759"/>
<dbReference type="CDD" id="cd05325">
    <property type="entry name" value="carb_red_sniffer_like_SDR_c"/>
    <property type="match status" value="1"/>
</dbReference>
<dbReference type="Proteomes" id="UP000076738">
    <property type="component" value="Unassembled WGS sequence"/>
</dbReference>
<evidence type="ECO:0000256" key="1">
    <source>
        <dbReference type="ARBA" id="ARBA00006484"/>
    </source>
</evidence>
<dbReference type="SUPFAM" id="SSF51735">
    <property type="entry name" value="NAD(P)-binding Rossmann-fold domains"/>
    <property type="match status" value="1"/>
</dbReference>
<evidence type="ECO:0000313" key="4">
    <source>
        <dbReference type="EMBL" id="KZO92377.1"/>
    </source>
</evidence>
<dbReference type="Pfam" id="PF00106">
    <property type="entry name" value="adh_short"/>
    <property type="match status" value="1"/>
</dbReference>
<dbReference type="AlphaFoldDB" id="A0A167I7L4"/>
<dbReference type="GO" id="GO:0005737">
    <property type="term" value="C:cytoplasm"/>
    <property type="evidence" value="ECO:0007669"/>
    <property type="project" value="TreeGrafter"/>
</dbReference>
<dbReference type="PANTHER" id="PTHR43544">
    <property type="entry name" value="SHORT-CHAIN DEHYDROGENASE/REDUCTASE"/>
    <property type="match status" value="1"/>
</dbReference>
<evidence type="ECO:0000313" key="5">
    <source>
        <dbReference type="Proteomes" id="UP000076738"/>
    </source>
</evidence>
<proteinExistence type="inferred from homology"/>
<keyword evidence="5" id="KW-1185">Reference proteome</keyword>
<organism evidence="4 5">
    <name type="scientific">Calocera viscosa (strain TUFC12733)</name>
    <dbReference type="NCBI Taxonomy" id="1330018"/>
    <lineage>
        <taxon>Eukaryota</taxon>
        <taxon>Fungi</taxon>
        <taxon>Dikarya</taxon>
        <taxon>Basidiomycota</taxon>
        <taxon>Agaricomycotina</taxon>
        <taxon>Dacrymycetes</taxon>
        <taxon>Dacrymycetales</taxon>
        <taxon>Dacrymycetaceae</taxon>
        <taxon>Calocera</taxon>
    </lineage>
</organism>
<reference evidence="4 5" key="1">
    <citation type="journal article" date="2016" name="Mol. Biol. Evol.">
        <title>Comparative Genomics of Early-Diverging Mushroom-Forming Fungi Provides Insights into the Origins of Lignocellulose Decay Capabilities.</title>
        <authorList>
            <person name="Nagy L.G."/>
            <person name="Riley R."/>
            <person name="Tritt A."/>
            <person name="Adam C."/>
            <person name="Daum C."/>
            <person name="Floudas D."/>
            <person name="Sun H."/>
            <person name="Yadav J.S."/>
            <person name="Pangilinan J."/>
            <person name="Larsson K.H."/>
            <person name="Matsuura K."/>
            <person name="Barry K."/>
            <person name="Labutti K."/>
            <person name="Kuo R."/>
            <person name="Ohm R.A."/>
            <person name="Bhattacharya S.S."/>
            <person name="Shirouzu T."/>
            <person name="Yoshinaga Y."/>
            <person name="Martin F.M."/>
            <person name="Grigoriev I.V."/>
            <person name="Hibbett D.S."/>
        </authorList>
    </citation>
    <scope>NUCLEOTIDE SEQUENCE [LARGE SCALE GENOMIC DNA]</scope>
    <source>
        <strain evidence="4 5">TUFC12733</strain>
    </source>
</reference>
<comment type="similarity">
    <text evidence="1">Belongs to the short-chain dehydrogenases/reductases (SDR) family.</text>
</comment>
<dbReference type="GO" id="GO:0016491">
    <property type="term" value="F:oxidoreductase activity"/>
    <property type="evidence" value="ECO:0007669"/>
    <property type="project" value="UniProtKB-KW"/>
</dbReference>
<evidence type="ECO:0000256" key="2">
    <source>
        <dbReference type="ARBA" id="ARBA00022857"/>
    </source>
</evidence>
<name>A0A167I7L4_CALVF</name>
<dbReference type="InterPro" id="IPR051468">
    <property type="entry name" value="Fungal_SecMetab_SDRs"/>
</dbReference>
<keyword evidence="3" id="KW-0560">Oxidoreductase</keyword>
<dbReference type="EMBL" id="KV417311">
    <property type="protein sequence ID" value="KZO92377.1"/>
    <property type="molecule type" value="Genomic_DNA"/>
</dbReference>
<keyword evidence="2" id="KW-0521">NADP</keyword>
<dbReference type="InterPro" id="IPR002347">
    <property type="entry name" value="SDR_fam"/>
</dbReference>
<accession>A0A167I7L4</accession>
<dbReference type="InterPro" id="IPR036291">
    <property type="entry name" value="NAD(P)-bd_dom_sf"/>
</dbReference>
<sequence>MAPSVYLVSGANRGVGLALVTELLARDDTVVFAGARNPSAAKDLHALEAKYTGKLHTVKLTSGDKADNDAAVAKIKEIAGHLDVVIANAGISNSFTHTADIPLEEVREHFEVNVLGTLALFQAAYPLLKSAESAKFVTISSQLGSIQHGPLVPWPTTAYGTSKAASNWLSRKVYFEYPGLITVAIHPGVVKTDMSAFAIANEPALANFPMITAEESATGILKVVDAAVLEKDGPKFRNWDGKVLPW</sequence>
<evidence type="ECO:0000256" key="3">
    <source>
        <dbReference type="ARBA" id="ARBA00023002"/>
    </source>
</evidence>
<gene>
    <name evidence="4" type="ORF">CALVIDRAFT_541007</name>
</gene>
<dbReference type="Gene3D" id="3.40.50.720">
    <property type="entry name" value="NAD(P)-binding Rossmann-like Domain"/>
    <property type="match status" value="1"/>
</dbReference>